<dbReference type="InterPro" id="IPR019734">
    <property type="entry name" value="TPR_rpt"/>
</dbReference>
<feature type="repeat" description="TPR" evidence="1">
    <location>
        <begin position="143"/>
        <end position="176"/>
    </location>
</feature>
<dbReference type="Gene3D" id="1.25.40.10">
    <property type="entry name" value="Tetratricopeptide repeat domain"/>
    <property type="match status" value="1"/>
</dbReference>
<dbReference type="RefSeq" id="XP_029737895.1">
    <property type="nucleotide sequence ID" value="XM_029886043.1"/>
</dbReference>
<proteinExistence type="predicted"/>
<dbReference type="PROSITE" id="PS50005">
    <property type="entry name" value="TPR"/>
    <property type="match status" value="1"/>
</dbReference>
<evidence type="ECO:0000256" key="2">
    <source>
        <dbReference type="SAM" id="MobiDB-lite"/>
    </source>
</evidence>
<keyword evidence="1" id="KW-0802">TPR repeat</keyword>
<dbReference type="Proteomes" id="UP000306050">
    <property type="component" value="Chromosome SGRAM_6"/>
</dbReference>
<feature type="compositionally biased region" description="Basic residues" evidence="2">
    <location>
        <begin position="7"/>
        <end position="17"/>
    </location>
</feature>
<dbReference type="EMBL" id="SRRM01000019">
    <property type="protein sequence ID" value="TKY85910.1"/>
    <property type="molecule type" value="Genomic_DNA"/>
</dbReference>
<protein>
    <submittedName>
        <fullName evidence="3">Uncharacterized protein</fullName>
    </submittedName>
</protein>
<dbReference type="OrthoDB" id="418911at2759"/>
<feature type="region of interest" description="Disordered" evidence="2">
    <location>
        <begin position="1"/>
        <end position="133"/>
    </location>
</feature>
<gene>
    <name evidence="3" type="ORF">EX895_005451</name>
</gene>
<keyword evidence="4" id="KW-1185">Reference proteome</keyword>
<feature type="compositionally biased region" description="Gly residues" evidence="2">
    <location>
        <begin position="35"/>
        <end position="45"/>
    </location>
</feature>
<comment type="caution">
    <text evidence="3">The sequence shown here is derived from an EMBL/GenBank/DDBJ whole genome shotgun (WGS) entry which is preliminary data.</text>
</comment>
<name>A0A4U7KNI5_9BASI</name>
<evidence type="ECO:0000313" key="4">
    <source>
        <dbReference type="Proteomes" id="UP000306050"/>
    </source>
</evidence>
<evidence type="ECO:0000313" key="3">
    <source>
        <dbReference type="EMBL" id="TKY85910.1"/>
    </source>
</evidence>
<dbReference type="GeneID" id="40728346"/>
<dbReference type="AlphaFoldDB" id="A0A4U7KNI5"/>
<dbReference type="SUPFAM" id="SSF48452">
    <property type="entry name" value="TPR-like"/>
    <property type="match status" value="1"/>
</dbReference>
<dbReference type="InterPro" id="IPR011990">
    <property type="entry name" value="TPR-like_helical_dom_sf"/>
</dbReference>
<reference evidence="3 4" key="1">
    <citation type="submission" date="2019-05" db="EMBL/GenBank/DDBJ databases">
        <title>Sporisorium graminicola CBS 10092 draft sequencing and annotation.</title>
        <authorList>
            <person name="Solano-Gonzalez S."/>
            <person name="Caddick M.X."/>
            <person name="Darby A."/>
        </authorList>
    </citation>
    <scope>NUCLEOTIDE SEQUENCE [LARGE SCALE GENOMIC DNA]</scope>
    <source>
        <strain evidence="3 4">CBS 10092</strain>
    </source>
</reference>
<sequence length="222" mass="22854">MPPSSRHSAHSSHHPHAGSRDLHHSAGGPPPPQQGGPGMGPGPGNGPMHHPHSPYAQTMPPPPGLPPHAMNGVNGPPSAHGGPPPRMVMADGPGGAGGPPPPPPHIPRSSSAQSRIMEAGGAPAGPPASSSPAVQKLSLANEAAWVSPIAGVHRTLDNFEKALDYFQRVLNIVPENGGTWGSMGHCYLMTDDQNSNDDGQDDVHLALGHKYAAWFLGRKPAK</sequence>
<accession>A0A4U7KNI5</accession>
<dbReference type="KEGG" id="sgra:EX895_005451"/>
<organism evidence="3 4">
    <name type="scientific">Sporisorium graminicola</name>
    <dbReference type="NCBI Taxonomy" id="280036"/>
    <lineage>
        <taxon>Eukaryota</taxon>
        <taxon>Fungi</taxon>
        <taxon>Dikarya</taxon>
        <taxon>Basidiomycota</taxon>
        <taxon>Ustilaginomycotina</taxon>
        <taxon>Ustilaginomycetes</taxon>
        <taxon>Ustilaginales</taxon>
        <taxon>Ustilaginaceae</taxon>
        <taxon>Sporisorium</taxon>
    </lineage>
</organism>
<evidence type="ECO:0000256" key="1">
    <source>
        <dbReference type="PROSITE-ProRule" id="PRU00339"/>
    </source>
</evidence>